<dbReference type="AlphaFoldDB" id="A0A7H1Q5K2"/>
<evidence type="ECO:0000313" key="2">
    <source>
        <dbReference type="Proteomes" id="UP000516422"/>
    </source>
</evidence>
<dbReference type="EMBL" id="CP051006">
    <property type="protein sequence ID" value="QNT95582.1"/>
    <property type="molecule type" value="Genomic_DNA"/>
</dbReference>
<dbReference type="InterPro" id="IPR053191">
    <property type="entry name" value="DcsG_Biosynth_Enzyme"/>
</dbReference>
<evidence type="ECO:0000313" key="1">
    <source>
        <dbReference type="EMBL" id="QNT95582.1"/>
    </source>
</evidence>
<accession>A0A7H1Q5K2</accession>
<protein>
    <submittedName>
        <fullName evidence="1">Cycloserine biosynthesis protein DcsG</fullName>
        <ecNumber evidence="1">6.3.3.5</ecNumber>
    </submittedName>
</protein>
<proteinExistence type="predicted"/>
<organism evidence="1 2">
    <name type="scientific">Streptomyces griseofuscus</name>
    <dbReference type="NCBI Taxonomy" id="146922"/>
    <lineage>
        <taxon>Bacteria</taxon>
        <taxon>Bacillati</taxon>
        <taxon>Actinomycetota</taxon>
        <taxon>Actinomycetes</taxon>
        <taxon>Kitasatosporales</taxon>
        <taxon>Streptomycetaceae</taxon>
        <taxon>Streptomyces</taxon>
    </lineage>
</organism>
<keyword evidence="1" id="KW-0436">Ligase</keyword>
<reference evidence="1 2" key="1">
    <citation type="submission" date="2020-04" db="EMBL/GenBank/DDBJ databases">
        <title>Characterization and engineering of Streptomyces griseofuscus DSM40191 as a potential heterologous host for expression of BGCs.</title>
        <authorList>
            <person name="Gren T."/>
            <person name="Whitford C.M."/>
            <person name="Mohite O.S."/>
            <person name="Joergensen T.S."/>
            <person name="Nielsen J.B."/>
            <person name="Lee S.Y."/>
            <person name="Weber T."/>
        </authorList>
    </citation>
    <scope>NUCLEOTIDE SEQUENCE [LARGE SCALE GENOMIC DNA]</scope>
    <source>
        <strain evidence="1 2">DSM 40191</strain>
    </source>
</reference>
<name>A0A7H1Q5K2_9ACTN</name>
<gene>
    <name evidence="1" type="primary">dcsG</name>
    <name evidence="1" type="ORF">HEP81_05329</name>
</gene>
<dbReference type="Proteomes" id="UP000516422">
    <property type="component" value="Chromosome"/>
</dbReference>
<dbReference type="KEGG" id="sgf:HEP81_05329"/>
<dbReference type="GeneID" id="91464873"/>
<dbReference type="EC" id="6.3.3.5" evidence="1"/>
<sequence length="293" mass="31509">MPRIALATYDPGTAPSKDADLPVLVRALNDAGARADAPYWDDPGVDWSAYDLVVVRSTWDYSWRAAEFTAWLERVARATRIANPAEVIRWNLDKRYLGELAAAGVPTVPTSYLAPGEDGAPVLPTDHDYVIKPTSGAGARFAARYAPAEHETAVRHLARMHAEGFTAMVQPYLQGIDVTGERALQFFGGRLLHASRKGAVLSPGTPYDADKVAHPDLTPWQPTDAELAVAKKALAAVPGSAAPLLYARVDLADGPDGTPRLMELELVEPNLFLFLHPDSLPRTAAAILAEATA</sequence>
<dbReference type="SUPFAM" id="SSF56059">
    <property type="entry name" value="Glutathione synthetase ATP-binding domain-like"/>
    <property type="match status" value="1"/>
</dbReference>
<dbReference type="GO" id="GO:0016874">
    <property type="term" value="F:ligase activity"/>
    <property type="evidence" value="ECO:0007669"/>
    <property type="project" value="UniProtKB-KW"/>
</dbReference>
<dbReference type="RefSeq" id="WP_037655234.1">
    <property type="nucleotide sequence ID" value="NZ_CP051006.1"/>
</dbReference>
<dbReference type="PANTHER" id="PTHR39217">
    <property type="match status" value="1"/>
</dbReference>
<dbReference type="PANTHER" id="PTHR39217:SF1">
    <property type="entry name" value="GLUTATHIONE SYNTHETASE"/>
    <property type="match status" value="1"/>
</dbReference>